<sequence>MSVLWSELSAAHLRSKAEADALVILPVASTEQHGPHLPTGVDTYLCAAVCERAGRLMQDQGKHVVVAPTLWVGLAEHHVSFGGTFTLGLRTYHALLADLLASIKRAGFKRMIIVNGHGGNIAALQALTTDLTRELDIALGVTTYFTLATESFAATLEDQKAVHHACEAETSMMMAIRPDLVLNDQLNDAHGPFALDGTSPLNRPLNHWRSFKEITDSGVIGDARRATPAKGETLMAAAAAALATRLIAGEPWA</sequence>
<dbReference type="STRING" id="1827387.A4S15_03900"/>
<dbReference type="InterPro" id="IPR003785">
    <property type="entry name" value="Creatininase/forma_Hydrolase"/>
</dbReference>
<dbReference type="InterPro" id="IPR024087">
    <property type="entry name" value="Creatininase-like_sf"/>
</dbReference>
<dbReference type="Gene3D" id="3.40.50.10310">
    <property type="entry name" value="Creatininase"/>
    <property type="match status" value="1"/>
</dbReference>
<dbReference type="AlphaFoldDB" id="A0A1W9I4U7"/>
<evidence type="ECO:0000313" key="6">
    <source>
        <dbReference type="EMBL" id="OQW54746.1"/>
    </source>
</evidence>
<accession>A0A1W9I4U7</accession>
<evidence type="ECO:0000256" key="1">
    <source>
        <dbReference type="ARBA" id="ARBA00001947"/>
    </source>
</evidence>
<evidence type="ECO:0000256" key="2">
    <source>
        <dbReference type="ARBA" id="ARBA00022723"/>
    </source>
</evidence>
<dbReference type="PANTHER" id="PTHR35005:SF1">
    <property type="entry name" value="2-AMINO-5-FORMYLAMINO-6-RIBOSYLAMINOPYRIMIDIN-4(3H)-ONE 5'-MONOPHOSPHATE DEFORMYLASE"/>
    <property type="match status" value="1"/>
</dbReference>
<protein>
    <submittedName>
        <fullName evidence="6">Creatininase</fullName>
    </submittedName>
</protein>
<organism evidence="6 7">
    <name type="scientific">Candidatus Raskinella chloraquaticus</name>
    <dbReference type="NCBI Taxonomy" id="1951219"/>
    <lineage>
        <taxon>Bacteria</taxon>
        <taxon>Pseudomonadati</taxon>
        <taxon>Pseudomonadota</taxon>
        <taxon>Alphaproteobacteria</taxon>
        <taxon>Hyphomicrobiales</taxon>
        <taxon>Phreatobacteraceae</taxon>
        <taxon>Candidatus Raskinella</taxon>
    </lineage>
</organism>
<dbReference type="RefSeq" id="WP_376801513.1">
    <property type="nucleotide sequence ID" value="NZ_DBNB01000012.1"/>
</dbReference>
<gene>
    <name evidence="6" type="ORF">A4S15_03900</name>
</gene>
<dbReference type="PANTHER" id="PTHR35005">
    <property type="entry name" value="3-DEHYDRO-SCYLLO-INOSOSE HYDROLASE"/>
    <property type="match status" value="1"/>
</dbReference>
<dbReference type="Proteomes" id="UP000192872">
    <property type="component" value="Unassembled WGS sequence"/>
</dbReference>
<reference evidence="6 7" key="1">
    <citation type="journal article" date="2017" name="Water Res.">
        <title>Comammox in drinking water systems.</title>
        <authorList>
            <person name="Wang Y."/>
            <person name="Ma L."/>
            <person name="Mao Y."/>
            <person name="Jiang X."/>
            <person name="Xia Y."/>
            <person name="Yu K."/>
            <person name="Li B."/>
            <person name="Zhang T."/>
        </authorList>
    </citation>
    <scope>NUCLEOTIDE SEQUENCE [LARGE SCALE GENOMIC DNA]</scope>
    <source>
        <strain evidence="6">SG_bin8</strain>
    </source>
</reference>
<evidence type="ECO:0000313" key="7">
    <source>
        <dbReference type="Proteomes" id="UP000192872"/>
    </source>
</evidence>
<evidence type="ECO:0000256" key="3">
    <source>
        <dbReference type="ARBA" id="ARBA00022801"/>
    </source>
</evidence>
<evidence type="ECO:0000256" key="5">
    <source>
        <dbReference type="ARBA" id="ARBA00024029"/>
    </source>
</evidence>
<name>A0A1W9I4U7_9HYPH</name>
<dbReference type="GO" id="GO:0009231">
    <property type="term" value="P:riboflavin biosynthetic process"/>
    <property type="evidence" value="ECO:0007669"/>
    <property type="project" value="TreeGrafter"/>
</dbReference>
<dbReference type="SUPFAM" id="SSF102215">
    <property type="entry name" value="Creatininase"/>
    <property type="match status" value="1"/>
</dbReference>
<keyword evidence="4" id="KW-0862">Zinc</keyword>
<keyword evidence="2" id="KW-0479">Metal-binding</keyword>
<proteinExistence type="inferred from homology"/>
<keyword evidence="3" id="KW-0378">Hydrolase</keyword>
<dbReference type="GO" id="GO:0046872">
    <property type="term" value="F:metal ion binding"/>
    <property type="evidence" value="ECO:0007669"/>
    <property type="project" value="UniProtKB-KW"/>
</dbReference>
<dbReference type="EMBL" id="LWDL01000001">
    <property type="protein sequence ID" value="OQW54746.1"/>
    <property type="molecule type" value="Genomic_DNA"/>
</dbReference>
<comment type="caution">
    <text evidence="6">The sequence shown here is derived from an EMBL/GenBank/DDBJ whole genome shotgun (WGS) entry which is preliminary data.</text>
</comment>
<dbReference type="Pfam" id="PF02633">
    <property type="entry name" value="Creatininase"/>
    <property type="match status" value="1"/>
</dbReference>
<comment type="cofactor">
    <cofactor evidence="1">
        <name>Zn(2+)</name>
        <dbReference type="ChEBI" id="CHEBI:29105"/>
    </cofactor>
</comment>
<dbReference type="GO" id="GO:0016811">
    <property type="term" value="F:hydrolase activity, acting on carbon-nitrogen (but not peptide) bonds, in linear amides"/>
    <property type="evidence" value="ECO:0007669"/>
    <property type="project" value="TreeGrafter"/>
</dbReference>
<comment type="similarity">
    <text evidence="5">Belongs to the creatininase superfamily.</text>
</comment>
<evidence type="ECO:0000256" key="4">
    <source>
        <dbReference type="ARBA" id="ARBA00022833"/>
    </source>
</evidence>